<feature type="region of interest" description="Disordered" evidence="1">
    <location>
        <begin position="1"/>
        <end position="35"/>
    </location>
</feature>
<feature type="transmembrane region" description="Helical" evidence="2">
    <location>
        <begin position="40"/>
        <end position="59"/>
    </location>
</feature>
<keyword evidence="2" id="KW-1133">Transmembrane helix</keyword>
<accession>A0A7S4A934</accession>
<keyword evidence="2" id="KW-0472">Membrane</keyword>
<evidence type="ECO:0000256" key="2">
    <source>
        <dbReference type="SAM" id="Phobius"/>
    </source>
</evidence>
<reference evidence="3" key="1">
    <citation type="submission" date="2021-01" db="EMBL/GenBank/DDBJ databases">
        <authorList>
            <person name="Corre E."/>
            <person name="Pelletier E."/>
            <person name="Niang G."/>
            <person name="Scheremetjew M."/>
            <person name="Finn R."/>
            <person name="Kale V."/>
            <person name="Holt S."/>
            <person name="Cochrane G."/>
            <person name="Meng A."/>
            <person name="Brown T."/>
            <person name="Cohen L."/>
        </authorList>
    </citation>
    <scope>NUCLEOTIDE SEQUENCE</scope>
    <source>
        <strain evidence="3">10249 10 AB</strain>
    </source>
</reference>
<name>A0A7S4A934_9STRA</name>
<keyword evidence="2" id="KW-0812">Transmembrane</keyword>
<dbReference type="AlphaFoldDB" id="A0A7S4A934"/>
<organism evidence="3">
    <name type="scientific">Pseudo-nitzschia australis</name>
    <dbReference type="NCBI Taxonomy" id="44445"/>
    <lineage>
        <taxon>Eukaryota</taxon>
        <taxon>Sar</taxon>
        <taxon>Stramenopiles</taxon>
        <taxon>Ochrophyta</taxon>
        <taxon>Bacillariophyta</taxon>
        <taxon>Bacillariophyceae</taxon>
        <taxon>Bacillariophycidae</taxon>
        <taxon>Bacillariales</taxon>
        <taxon>Bacillariaceae</taxon>
        <taxon>Pseudo-nitzschia</taxon>
    </lineage>
</organism>
<gene>
    <name evidence="3" type="ORF">PAUS00366_LOCUS257</name>
</gene>
<feature type="compositionally biased region" description="Basic and acidic residues" evidence="1">
    <location>
        <begin position="18"/>
        <end position="28"/>
    </location>
</feature>
<sequence>MLRRNPAEASSAGIRGLDGLDHDNDKGSKMKRRKDSQTKAIFFCLAVIAFLGVVAKVHVNHLQKYTTKRLRRALGENKEGKVDSPSAIDFLPPHSVYNIEVEDIHGKIVDFSSFRGMITLIVNVACS</sequence>
<dbReference type="Gene3D" id="3.40.30.10">
    <property type="entry name" value="Glutaredoxin"/>
    <property type="match status" value="1"/>
</dbReference>
<protein>
    <recommendedName>
        <fullName evidence="4">Glutathione peroxidase</fullName>
    </recommendedName>
</protein>
<evidence type="ECO:0000256" key="1">
    <source>
        <dbReference type="SAM" id="MobiDB-lite"/>
    </source>
</evidence>
<dbReference type="EMBL" id="HBIX01000311">
    <property type="protein sequence ID" value="CAE0707537.1"/>
    <property type="molecule type" value="Transcribed_RNA"/>
</dbReference>
<proteinExistence type="predicted"/>
<evidence type="ECO:0008006" key="4">
    <source>
        <dbReference type="Google" id="ProtNLM"/>
    </source>
</evidence>
<evidence type="ECO:0000313" key="3">
    <source>
        <dbReference type="EMBL" id="CAE0707537.1"/>
    </source>
</evidence>